<name>A0A8X8C1W8_POPTO</name>
<evidence type="ECO:0000313" key="3">
    <source>
        <dbReference type="Proteomes" id="UP000886885"/>
    </source>
</evidence>
<comment type="caution">
    <text evidence="2">The sequence shown here is derived from an EMBL/GenBank/DDBJ whole genome shotgun (WGS) entry which is preliminary data.</text>
</comment>
<evidence type="ECO:0000256" key="1">
    <source>
        <dbReference type="ARBA" id="ARBA00022737"/>
    </source>
</evidence>
<dbReference type="AlphaFoldDB" id="A0A8X8C1W8"/>
<dbReference type="PANTHER" id="PTHR47485">
    <property type="entry name" value="THYLAKOID LUMENAL 17.4 KDA PROTEIN, CHLOROPLASTIC"/>
    <property type="match status" value="1"/>
</dbReference>
<keyword evidence="3" id="KW-1185">Reference proteome</keyword>
<keyword evidence="1" id="KW-0677">Repeat</keyword>
<proteinExistence type="predicted"/>
<organism evidence="2 3">
    <name type="scientific">Populus tomentosa</name>
    <name type="common">Chinese white poplar</name>
    <dbReference type="NCBI Taxonomy" id="118781"/>
    <lineage>
        <taxon>Eukaryota</taxon>
        <taxon>Viridiplantae</taxon>
        <taxon>Streptophyta</taxon>
        <taxon>Embryophyta</taxon>
        <taxon>Tracheophyta</taxon>
        <taxon>Spermatophyta</taxon>
        <taxon>Magnoliopsida</taxon>
        <taxon>eudicotyledons</taxon>
        <taxon>Gunneridae</taxon>
        <taxon>Pentapetalae</taxon>
        <taxon>rosids</taxon>
        <taxon>fabids</taxon>
        <taxon>Malpighiales</taxon>
        <taxon>Salicaceae</taxon>
        <taxon>Saliceae</taxon>
        <taxon>Populus</taxon>
    </lineage>
</organism>
<dbReference type="PANTHER" id="PTHR47485:SF1">
    <property type="entry name" value="THYLAKOID LUMENAL 17.4 KDA PROTEIN, CHLOROPLASTIC"/>
    <property type="match status" value="1"/>
</dbReference>
<evidence type="ECO:0000313" key="2">
    <source>
        <dbReference type="EMBL" id="KAG6745536.1"/>
    </source>
</evidence>
<dbReference type="Pfam" id="PF13576">
    <property type="entry name" value="Pentapeptide_3"/>
    <property type="match status" value="1"/>
</dbReference>
<protein>
    <recommendedName>
        <fullName evidence="4">Pentapeptide repeat-containing protein</fullName>
    </recommendedName>
</protein>
<dbReference type="EMBL" id="JAAWWB010000030">
    <property type="protein sequence ID" value="KAG6745536.1"/>
    <property type="molecule type" value="Genomic_DNA"/>
</dbReference>
<dbReference type="Proteomes" id="UP000886885">
    <property type="component" value="Chromosome 15D"/>
</dbReference>
<evidence type="ECO:0008006" key="4">
    <source>
        <dbReference type="Google" id="ProtNLM"/>
    </source>
</evidence>
<reference evidence="2" key="1">
    <citation type="journal article" date="2020" name="bioRxiv">
        <title>Hybrid origin of Populus tomentosa Carr. identified through genome sequencing and phylogenomic analysis.</title>
        <authorList>
            <person name="An X."/>
            <person name="Gao K."/>
            <person name="Chen Z."/>
            <person name="Li J."/>
            <person name="Yang X."/>
            <person name="Yang X."/>
            <person name="Zhou J."/>
            <person name="Guo T."/>
            <person name="Zhao T."/>
            <person name="Huang S."/>
            <person name="Miao D."/>
            <person name="Khan W.U."/>
            <person name="Rao P."/>
            <person name="Ye M."/>
            <person name="Lei B."/>
            <person name="Liao W."/>
            <person name="Wang J."/>
            <person name="Ji L."/>
            <person name="Li Y."/>
            <person name="Guo B."/>
            <person name="Mustafa N.S."/>
            <person name="Li S."/>
            <person name="Yun Q."/>
            <person name="Keller S.R."/>
            <person name="Mao J."/>
            <person name="Zhang R."/>
            <person name="Strauss S.H."/>
        </authorList>
    </citation>
    <scope>NUCLEOTIDE SEQUENCE</scope>
    <source>
        <strain evidence="2">GM15</strain>
        <tissue evidence="2">Leaf</tissue>
    </source>
</reference>
<sequence>MEDCRTTIRADFSNAVLDRVSFGKANLQGAVFKNSTVLSGSTFVEAQLEDAVFKDTIAGYIDLQKKICANTSISPEMEGVSWAADELKFISCP</sequence>
<dbReference type="InterPro" id="IPR001646">
    <property type="entry name" value="5peptide_repeat"/>
</dbReference>
<gene>
    <name evidence="2" type="ORF">POTOM_050029</name>
</gene>
<dbReference type="OrthoDB" id="9989223at2759"/>
<accession>A0A8X8C1W8</accession>